<protein>
    <submittedName>
        <fullName evidence="2">Uncharacterized protein</fullName>
    </submittedName>
</protein>
<feature type="region of interest" description="Disordered" evidence="1">
    <location>
        <begin position="1"/>
        <end position="59"/>
    </location>
</feature>
<evidence type="ECO:0000256" key="1">
    <source>
        <dbReference type="SAM" id="MobiDB-lite"/>
    </source>
</evidence>
<keyword evidence="3" id="KW-1185">Reference proteome</keyword>
<sequence>MNSRRTWKKRGLKCSSRTSSSEAATSEGPSSWKSRASGAHSLVRIAHRRRRRRRWMRRR</sequence>
<dbReference type="EMBL" id="VSRR010107176">
    <property type="protein sequence ID" value="MPC96743.1"/>
    <property type="molecule type" value="Genomic_DNA"/>
</dbReference>
<accession>A0A5B7JQM3</accession>
<feature type="compositionally biased region" description="Basic residues" evidence="1">
    <location>
        <begin position="45"/>
        <end position="59"/>
    </location>
</feature>
<feature type="compositionally biased region" description="Low complexity" evidence="1">
    <location>
        <begin position="15"/>
        <end position="31"/>
    </location>
</feature>
<proteinExistence type="predicted"/>
<gene>
    <name evidence="2" type="ORF">E2C01_092019</name>
</gene>
<feature type="compositionally biased region" description="Basic residues" evidence="1">
    <location>
        <begin position="1"/>
        <end position="12"/>
    </location>
</feature>
<reference evidence="2 3" key="1">
    <citation type="submission" date="2019-05" db="EMBL/GenBank/DDBJ databases">
        <title>Another draft genome of Portunus trituberculatus and its Hox gene families provides insights of decapod evolution.</title>
        <authorList>
            <person name="Jeong J.-H."/>
            <person name="Song I."/>
            <person name="Kim S."/>
            <person name="Choi T."/>
            <person name="Kim D."/>
            <person name="Ryu S."/>
            <person name="Kim W."/>
        </authorList>
    </citation>
    <scope>NUCLEOTIDE SEQUENCE [LARGE SCALE GENOMIC DNA]</scope>
    <source>
        <tissue evidence="2">Muscle</tissue>
    </source>
</reference>
<comment type="caution">
    <text evidence="2">The sequence shown here is derived from an EMBL/GenBank/DDBJ whole genome shotgun (WGS) entry which is preliminary data.</text>
</comment>
<evidence type="ECO:0000313" key="2">
    <source>
        <dbReference type="EMBL" id="MPC96743.1"/>
    </source>
</evidence>
<organism evidence="2 3">
    <name type="scientific">Portunus trituberculatus</name>
    <name type="common">Swimming crab</name>
    <name type="synonym">Neptunus trituberculatus</name>
    <dbReference type="NCBI Taxonomy" id="210409"/>
    <lineage>
        <taxon>Eukaryota</taxon>
        <taxon>Metazoa</taxon>
        <taxon>Ecdysozoa</taxon>
        <taxon>Arthropoda</taxon>
        <taxon>Crustacea</taxon>
        <taxon>Multicrustacea</taxon>
        <taxon>Malacostraca</taxon>
        <taxon>Eumalacostraca</taxon>
        <taxon>Eucarida</taxon>
        <taxon>Decapoda</taxon>
        <taxon>Pleocyemata</taxon>
        <taxon>Brachyura</taxon>
        <taxon>Eubrachyura</taxon>
        <taxon>Portunoidea</taxon>
        <taxon>Portunidae</taxon>
        <taxon>Portuninae</taxon>
        <taxon>Portunus</taxon>
    </lineage>
</organism>
<name>A0A5B7JQM3_PORTR</name>
<dbReference type="AlphaFoldDB" id="A0A5B7JQM3"/>
<dbReference type="Proteomes" id="UP000324222">
    <property type="component" value="Unassembled WGS sequence"/>
</dbReference>
<evidence type="ECO:0000313" key="3">
    <source>
        <dbReference type="Proteomes" id="UP000324222"/>
    </source>
</evidence>